<dbReference type="Gramene" id="TraesSTA6D03G03652870.1">
    <property type="protein sequence ID" value="TraesSTA6D03G03652870.1.CDS1"/>
    <property type="gene ID" value="TraesSTA6D03G03652870"/>
</dbReference>
<dbReference type="InterPro" id="IPR013083">
    <property type="entry name" value="Znf_RING/FYVE/PHD"/>
</dbReference>
<protein>
    <recommendedName>
        <fullName evidence="3">RING-type domain-containing protein</fullName>
    </recommendedName>
</protein>
<dbReference type="GO" id="GO:0016567">
    <property type="term" value="P:protein ubiquitination"/>
    <property type="evidence" value="ECO:0000318"/>
    <property type="project" value="GO_Central"/>
</dbReference>
<dbReference type="AlphaFoldDB" id="A0A3B6UB57"/>
<organism evidence="4">
    <name type="scientific">Triticum aestivum</name>
    <name type="common">Wheat</name>
    <dbReference type="NCBI Taxonomy" id="4565"/>
    <lineage>
        <taxon>Eukaryota</taxon>
        <taxon>Viridiplantae</taxon>
        <taxon>Streptophyta</taxon>
        <taxon>Embryophyta</taxon>
        <taxon>Tracheophyta</taxon>
        <taxon>Spermatophyta</taxon>
        <taxon>Magnoliopsida</taxon>
        <taxon>Liliopsida</taxon>
        <taxon>Poales</taxon>
        <taxon>Poaceae</taxon>
        <taxon>BOP clade</taxon>
        <taxon>Pooideae</taxon>
        <taxon>Triticodae</taxon>
        <taxon>Triticeae</taxon>
        <taxon>Triticinae</taxon>
        <taxon>Triticum</taxon>
    </lineage>
</organism>
<dbReference type="Proteomes" id="UP000019116">
    <property type="component" value="Chromosome Un"/>
</dbReference>
<evidence type="ECO:0000256" key="1">
    <source>
        <dbReference type="PROSITE-ProRule" id="PRU00175"/>
    </source>
</evidence>
<dbReference type="Pfam" id="PF13639">
    <property type="entry name" value="zf-RING_2"/>
    <property type="match status" value="1"/>
</dbReference>
<dbReference type="Gramene" id="TraesCSU03G0110900.1">
    <property type="protein sequence ID" value="TraesCSU03G0110900.1.CDS1"/>
    <property type="gene ID" value="TraesCSU03G0110900"/>
</dbReference>
<dbReference type="RefSeq" id="XP_044445776.1">
    <property type="nucleotide sequence ID" value="XM_044589841.1"/>
</dbReference>
<dbReference type="Gramene" id="TraesJUL6D03G03692770.1">
    <property type="protein sequence ID" value="TraesJUL6D03G03692770.1.CDS1"/>
    <property type="gene ID" value="TraesJUL6D03G03692770"/>
</dbReference>
<dbReference type="OrthoDB" id="8062037at2759"/>
<keyword evidence="2" id="KW-0812">Transmembrane</keyword>
<evidence type="ECO:0000313" key="5">
    <source>
        <dbReference type="Proteomes" id="UP000019116"/>
    </source>
</evidence>
<dbReference type="UniPathway" id="UPA00143"/>
<dbReference type="SUPFAM" id="SSF57850">
    <property type="entry name" value="RING/U-box"/>
    <property type="match status" value="1"/>
</dbReference>
<dbReference type="GeneID" id="123172965"/>
<dbReference type="Gramene" id="TraesNOR6D03G03700810.1">
    <property type="protein sequence ID" value="TraesNOR6D03G03700810.1.CDS1"/>
    <property type="gene ID" value="TraesNOR6D03G03700810"/>
</dbReference>
<reference evidence="4" key="2">
    <citation type="submission" date="2018-10" db="UniProtKB">
        <authorList>
            <consortium name="EnsemblPlants"/>
        </authorList>
    </citation>
    <scope>IDENTIFICATION</scope>
</reference>
<dbReference type="Gramene" id="TraesJAGUn03G04553920.1">
    <property type="protein sequence ID" value="TraesJAGUn03G04553920.1.CDS1"/>
    <property type="gene ID" value="TraesJAGUn03G04553920"/>
</dbReference>
<gene>
    <name evidence="4" type="primary">LOC123172965</name>
</gene>
<keyword evidence="2" id="KW-1133">Transmembrane helix</keyword>
<evidence type="ECO:0000259" key="3">
    <source>
        <dbReference type="PROSITE" id="PS50089"/>
    </source>
</evidence>
<dbReference type="Gramene" id="TraesARI6D03G03625330.1">
    <property type="protein sequence ID" value="TraesARI6D03G03625330.1.CDS1"/>
    <property type="gene ID" value="TraesARI6D03G03625330"/>
</dbReference>
<dbReference type="SMART" id="SM00184">
    <property type="entry name" value="RING"/>
    <property type="match status" value="1"/>
</dbReference>
<dbReference type="Gramene" id="TraesCSU02G121400.1">
    <property type="protein sequence ID" value="TraesCSU02G121400.1.cds1"/>
    <property type="gene ID" value="TraesCSU02G121400"/>
</dbReference>
<evidence type="ECO:0000256" key="2">
    <source>
        <dbReference type="SAM" id="Phobius"/>
    </source>
</evidence>
<dbReference type="Gramene" id="TraesMAC6D03G03658710.1">
    <property type="protein sequence ID" value="TraesMAC6D03G03658710.1.CDS1"/>
    <property type="gene ID" value="TraesMAC6D03G03658710"/>
</dbReference>
<reference evidence="4" key="1">
    <citation type="submission" date="2018-08" db="EMBL/GenBank/DDBJ databases">
        <authorList>
            <person name="Rossello M."/>
        </authorList>
    </citation>
    <scope>NUCLEOTIDE SEQUENCE [LARGE SCALE GENOMIC DNA]</scope>
    <source>
        <strain evidence="4">cv. Chinese Spring</strain>
    </source>
</reference>
<dbReference type="STRING" id="4565.A0A3B6UB57"/>
<dbReference type="Gramene" id="TraesPARA_EIv1.0_2210280.1">
    <property type="protein sequence ID" value="TraesPARA_EIv1.0_2210280.1.CDS1"/>
    <property type="gene ID" value="TraesPARA_EIv1.0_2210280"/>
</dbReference>
<dbReference type="Gramene" id="TraesLDM6D03G03663370.1">
    <property type="protein sequence ID" value="TraesLDM6D03G03663370.1.CDS1"/>
    <property type="gene ID" value="TraesLDM6D03G03663370"/>
</dbReference>
<dbReference type="PROSITE" id="PS50089">
    <property type="entry name" value="ZF_RING_2"/>
    <property type="match status" value="1"/>
</dbReference>
<dbReference type="FunFam" id="3.30.40.10:FF:000457">
    <property type="entry name" value="RING-H2 finger protein ATL3"/>
    <property type="match status" value="1"/>
</dbReference>
<dbReference type="Gramene" id="TraesWEE_scaffold_075589_01G000400.1">
    <property type="protein sequence ID" value="TraesWEE_scaffold_075589_01G000400.1"/>
    <property type="gene ID" value="TraesWEE_scaffold_075589_01G000400"/>
</dbReference>
<keyword evidence="1" id="KW-0862">Zinc</keyword>
<dbReference type="OMA" id="FYSHATC"/>
<dbReference type="PANTHER" id="PTHR45676">
    <property type="entry name" value="RING-H2 FINGER PROTEIN ATL51-RELATED"/>
    <property type="match status" value="1"/>
</dbReference>
<dbReference type="PANTHER" id="PTHR45676:SF174">
    <property type="entry name" value="RING-TYPE DOMAIN-CONTAINING PROTEIN"/>
    <property type="match status" value="1"/>
</dbReference>
<dbReference type="Gramene" id="TraesCAD_scaffold_116853_01G000100.1">
    <property type="protein sequence ID" value="TraesCAD_scaffold_116853_01G000100.1"/>
    <property type="gene ID" value="TraesCAD_scaffold_116853_01G000100"/>
</dbReference>
<evidence type="ECO:0000313" key="4">
    <source>
        <dbReference type="EnsemblPlants" id="TraesCSU02G121400.1.cds1"/>
    </source>
</evidence>
<keyword evidence="1" id="KW-0863">Zinc-finger</keyword>
<dbReference type="SMR" id="A0A3B6UB57"/>
<dbReference type="CDD" id="cd16461">
    <property type="entry name" value="RING-H2_EL5-like"/>
    <property type="match status" value="1"/>
</dbReference>
<keyword evidence="1" id="KW-0479">Metal-binding</keyword>
<dbReference type="Gramene" id="TraesCLE_scaffold_075127_01G000400.1">
    <property type="protein sequence ID" value="TraesCLE_scaffold_075127_01G000400.1"/>
    <property type="gene ID" value="TraesCLE_scaffold_075127_01G000400"/>
</dbReference>
<dbReference type="EnsemblPlants" id="TraesCSU02G121400.1">
    <property type="protein sequence ID" value="TraesCSU02G121400.1.cds1"/>
    <property type="gene ID" value="TraesCSU02G121400"/>
</dbReference>
<sequence>MGVGDGARASTNGPPPLPCVGVVVVPGVRTEQMGDPSSYVVAGKLLVAAAGALAGVLLALVALHAYTGTRRRRSRDRLRLRHSLHAISDGAVHGGVAVAPSPRGLDPAVLRALPVAAAGDGAGNCAVCLAGLERGEEARALPRCGHRFHVGCIDAWFRGNSTCPLCRADVEAPDDDAEAEVRVDVETGDAAVKGGAPVMKRLSSGTDLDKTRRAFACTRSASF</sequence>
<feature type="domain" description="RING-type" evidence="3">
    <location>
        <begin position="125"/>
        <end position="167"/>
    </location>
</feature>
<dbReference type="Gramene" id="TraesROB_scaffold_081668_01G000400.1">
    <property type="protein sequence ID" value="TraesROB_scaffold_081668_01G000400.1"/>
    <property type="gene ID" value="TraesROB_scaffold_081668_01G000400"/>
</dbReference>
<keyword evidence="2" id="KW-0472">Membrane</keyword>
<accession>A0A3B6UB57</accession>
<name>A0A3B6UB57_WHEAT</name>
<keyword evidence="5" id="KW-1185">Reference proteome</keyword>
<dbReference type="GO" id="GO:0008270">
    <property type="term" value="F:zinc ion binding"/>
    <property type="evidence" value="ECO:0007669"/>
    <property type="project" value="UniProtKB-KW"/>
</dbReference>
<dbReference type="Gramene" id="TraesKAR6D01G0026280.1">
    <property type="protein sequence ID" value="cds.TraesKAR6D01G0026280.1"/>
    <property type="gene ID" value="TraesKAR6D01G0026280"/>
</dbReference>
<dbReference type="Gramene" id="TraesLACUn03G04446190.1">
    <property type="protein sequence ID" value="TraesLACUn03G04446190.1.CDS1"/>
    <property type="gene ID" value="TraesLACUn03G04446190"/>
</dbReference>
<feature type="transmembrane region" description="Helical" evidence="2">
    <location>
        <begin position="45"/>
        <end position="67"/>
    </location>
</feature>
<dbReference type="InterPro" id="IPR001841">
    <property type="entry name" value="Znf_RING"/>
</dbReference>
<proteinExistence type="predicted"/>
<dbReference type="Gene3D" id="3.30.40.10">
    <property type="entry name" value="Zinc/RING finger domain, C3HC4 (zinc finger)"/>
    <property type="match status" value="1"/>
</dbReference>